<comment type="subcellular location">
    <subcellularLocation>
        <location evidence="2">Cytoplasm</location>
    </subcellularLocation>
</comment>
<evidence type="ECO:0000256" key="1">
    <source>
        <dbReference type="ARBA" id="ARBA00022517"/>
    </source>
</evidence>
<protein>
    <recommendedName>
        <fullName evidence="2">Ribosome-binding factor A</fullName>
    </recommendedName>
</protein>
<feature type="transmembrane region" description="Helical" evidence="3">
    <location>
        <begin position="151"/>
        <end position="170"/>
    </location>
</feature>
<proteinExistence type="inferred from homology"/>
<keyword evidence="3" id="KW-1133">Transmembrane helix</keyword>
<dbReference type="Proteomes" id="UP000191931">
    <property type="component" value="Unassembled WGS sequence"/>
</dbReference>
<dbReference type="RefSeq" id="WP_222424099.1">
    <property type="nucleotide sequence ID" value="NZ_LT828550.1"/>
</dbReference>
<dbReference type="PANTHER" id="PTHR33515">
    <property type="entry name" value="RIBOSOME-BINDING FACTOR A, CHLOROPLASTIC-RELATED"/>
    <property type="match status" value="1"/>
</dbReference>
<dbReference type="Gene3D" id="3.30.300.20">
    <property type="match status" value="1"/>
</dbReference>
<keyword evidence="3" id="KW-0472">Membrane</keyword>
<comment type="subunit">
    <text evidence="2">Monomer. Binds 30S ribosomal subunits, but not 50S ribosomal subunits or 70S ribosomes.</text>
</comment>
<dbReference type="InterPro" id="IPR023799">
    <property type="entry name" value="RbfA_dom_sf"/>
</dbReference>
<dbReference type="GO" id="GO:0043024">
    <property type="term" value="F:ribosomal small subunit binding"/>
    <property type="evidence" value="ECO:0007669"/>
    <property type="project" value="TreeGrafter"/>
</dbReference>
<dbReference type="HAMAP" id="MF_00003">
    <property type="entry name" value="RbfA"/>
    <property type="match status" value="1"/>
</dbReference>
<dbReference type="SUPFAM" id="SSF89919">
    <property type="entry name" value="Ribosome-binding factor A, RbfA"/>
    <property type="match status" value="1"/>
</dbReference>
<dbReference type="NCBIfam" id="TIGR00082">
    <property type="entry name" value="rbfA"/>
    <property type="match status" value="1"/>
</dbReference>
<dbReference type="STRING" id="1246637.MTBBW1_1610012"/>
<dbReference type="GO" id="GO:0030490">
    <property type="term" value="P:maturation of SSU-rRNA"/>
    <property type="evidence" value="ECO:0007669"/>
    <property type="project" value="UniProtKB-UniRule"/>
</dbReference>
<dbReference type="AlphaFoldDB" id="A0A1W1H8N4"/>
<reference evidence="4 5" key="1">
    <citation type="submission" date="2017-03" db="EMBL/GenBank/DDBJ databases">
        <authorList>
            <person name="Afonso C.L."/>
            <person name="Miller P.J."/>
            <person name="Scott M.A."/>
            <person name="Spackman E."/>
            <person name="Goraichik I."/>
            <person name="Dimitrov K.M."/>
            <person name="Suarez D.L."/>
            <person name="Swayne D.E."/>
        </authorList>
    </citation>
    <scope>NUCLEOTIDE SEQUENCE [LARGE SCALE GENOMIC DNA]</scope>
    <source>
        <strain evidence="4">PRJEB14757</strain>
    </source>
</reference>
<dbReference type="Pfam" id="PF02033">
    <property type="entry name" value="RBFA"/>
    <property type="match status" value="1"/>
</dbReference>
<keyword evidence="1 2" id="KW-0690">Ribosome biogenesis</keyword>
<evidence type="ECO:0000256" key="3">
    <source>
        <dbReference type="SAM" id="Phobius"/>
    </source>
</evidence>
<dbReference type="PROSITE" id="PS01319">
    <property type="entry name" value="RBFA"/>
    <property type="match status" value="1"/>
</dbReference>
<dbReference type="PANTHER" id="PTHR33515:SF1">
    <property type="entry name" value="RIBOSOME-BINDING FACTOR A, CHLOROPLASTIC-RELATED"/>
    <property type="match status" value="1"/>
</dbReference>
<organism evidence="4 5">
    <name type="scientific">Desulfamplus magnetovallimortis</name>
    <dbReference type="NCBI Taxonomy" id="1246637"/>
    <lineage>
        <taxon>Bacteria</taxon>
        <taxon>Pseudomonadati</taxon>
        <taxon>Thermodesulfobacteriota</taxon>
        <taxon>Desulfobacteria</taxon>
        <taxon>Desulfobacterales</taxon>
        <taxon>Desulfobacteraceae</taxon>
        <taxon>Desulfamplus</taxon>
    </lineage>
</organism>
<dbReference type="InterPro" id="IPR000238">
    <property type="entry name" value="RbfA"/>
</dbReference>
<dbReference type="EMBL" id="FWEV01000070">
    <property type="protein sequence ID" value="SLM28850.1"/>
    <property type="molecule type" value="Genomic_DNA"/>
</dbReference>
<evidence type="ECO:0000256" key="2">
    <source>
        <dbReference type="HAMAP-Rule" id="MF_00003"/>
    </source>
</evidence>
<evidence type="ECO:0000313" key="5">
    <source>
        <dbReference type="Proteomes" id="UP000191931"/>
    </source>
</evidence>
<name>A0A1W1H8N4_9BACT</name>
<sequence>MKPYPRAERIGVAIQTALSELLSRKIQDPRIAMATISSVKVTPDLRVAYVYFAHFGGEKKVKDAMAGFRRSSGYIKKHITPKLGLKYMPDIRFVHDASFDYGSRIDALLNQVGGTKKKVPLGSSQTLLMRRSMLLTIMPMVLIAMPTLLTIMLMLLTIMLMLLMIILMFLMKNPLNNGIIAIDKPEGISSAAVVARVKKNWVSKRQGTQAHLILLPQALCCAG</sequence>
<keyword evidence="2" id="KW-0963">Cytoplasm</keyword>
<accession>A0A1W1H8N4</accession>
<gene>
    <name evidence="2" type="primary">rbfA</name>
    <name evidence="4" type="ORF">MTBBW1_1610012</name>
</gene>
<comment type="similarity">
    <text evidence="2">Belongs to the RbfA family.</text>
</comment>
<dbReference type="InterPro" id="IPR020053">
    <property type="entry name" value="Ribosome-bd_factorA_CS"/>
</dbReference>
<dbReference type="InterPro" id="IPR015946">
    <property type="entry name" value="KH_dom-like_a/b"/>
</dbReference>
<keyword evidence="5" id="KW-1185">Reference proteome</keyword>
<dbReference type="GO" id="GO:0005829">
    <property type="term" value="C:cytosol"/>
    <property type="evidence" value="ECO:0007669"/>
    <property type="project" value="TreeGrafter"/>
</dbReference>
<keyword evidence="3" id="KW-0812">Transmembrane</keyword>
<comment type="function">
    <text evidence="2">One of several proteins that assist in the late maturation steps of the functional core of the 30S ribosomal subunit. Associates with free 30S ribosomal subunits (but not with 30S subunits that are part of 70S ribosomes or polysomes). Required for efficient processing of 16S rRNA. May interact with the 5'-terminal helix region of 16S rRNA.</text>
</comment>
<evidence type="ECO:0000313" key="4">
    <source>
        <dbReference type="EMBL" id="SLM28850.1"/>
    </source>
</evidence>